<gene>
    <name evidence="7" type="ORF">A2995_00275</name>
</gene>
<accession>A0A1F6X212</accession>
<dbReference type="Proteomes" id="UP000185809">
    <property type="component" value="Unassembled WGS sequence"/>
</dbReference>
<evidence type="ECO:0000256" key="1">
    <source>
        <dbReference type="ARBA" id="ARBA00022679"/>
    </source>
</evidence>
<comment type="subcellular location">
    <subcellularLocation>
        <location evidence="6">Cytoplasm</location>
    </subcellularLocation>
</comment>
<sequence length="194" mass="22586">MEINSYIFFGKSGSGKGIQSGLLIKFLEEKKDRKTLYVQTGQIFREFGKENNYTSQLTQGVLDNGGLLPAFMPIWAWTDFLIKNFNNQEDLIFDGVCRKSKEAPVLDSALGFYKIKNRYLIYINVSDKWTTEKLKARGRDDDTDKEIKHRLAWFQKDVIPSIEYFKNNPEYIFIEVNGEQTVAEVQKEILNKIF</sequence>
<evidence type="ECO:0000256" key="3">
    <source>
        <dbReference type="ARBA" id="ARBA00022741"/>
    </source>
</evidence>
<protein>
    <recommendedName>
        <fullName evidence="6">Adenylate kinase</fullName>
        <ecNumber evidence="6">2.7.4.3</ecNumber>
    </recommendedName>
</protein>
<dbReference type="GO" id="GO:0005737">
    <property type="term" value="C:cytoplasm"/>
    <property type="evidence" value="ECO:0007669"/>
    <property type="project" value="UniProtKB-SubCell"/>
</dbReference>
<comment type="similarity">
    <text evidence="5">Belongs to the adenylate kinase family.</text>
</comment>
<dbReference type="PANTHER" id="PTHR23359">
    <property type="entry name" value="NUCLEOTIDE KINASE"/>
    <property type="match status" value="1"/>
</dbReference>
<dbReference type="GO" id="GO:0005524">
    <property type="term" value="F:ATP binding"/>
    <property type="evidence" value="ECO:0007669"/>
    <property type="project" value="UniProtKB-KW"/>
</dbReference>
<keyword evidence="3 6" id="KW-0547">Nucleotide-binding</keyword>
<comment type="caution">
    <text evidence="7">The sequence shown here is derived from an EMBL/GenBank/DDBJ whole genome shotgun (WGS) entry which is preliminary data.</text>
</comment>
<dbReference type="Gene3D" id="3.40.50.300">
    <property type="entry name" value="P-loop containing nucleotide triphosphate hydrolases"/>
    <property type="match status" value="1"/>
</dbReference>
<dbReference type="EMBL" id="MFUP01000005">
    <property type="protein sequence ID" value="OGI88160.1"/>
    <property type="molecule type" value="Genomic_DNA"/>
</dbReference>
<evidence type="ECO:0000313" key="8">
    <source>
        <dbReference type="Proteomes" id="UP000185809"/>
    </source>
</evidence>
<evidence type="ECO:0000256" key="6">
    <source>
        <dbReference type="RuleBase" id="RU003331"/>
    </source>
</evidence>
<reference evidence="7 8" key="1">
    <citation type="journal article" date="2016" name="Nat. Commun.">
        <title>Thousands of microbial genomes shed light on interconnected biogeochemical processes in an aquifer system.</title>
        <authorList>
            <person name="Anantharaman K."/>
            <person name="Brown C.T."/>
            <person name="Hug L.A."/>
            <person name="Sharon I."/>
            <person name="Castelle C.J."/>
            <person name="Probst A.J."/>
            <person name="Thomas B.C."/>
            <person name="Singh A."/>
            <person name="Wilkins M.J."/>
            <person name="Karaoz U."/>
            <person name="Brodie E.L."/>
            <person name="Williams K.H."/>
            <person name="Hubbard S.S."/>
            <person name="Banfield J.F."/>
        </authorList>
    </citation>
    <scope>NUCLEOTIDE SEQUENCE [LARGE SCALE GENOMIC DNA]</scope>
</reference>
<evidence type="ECO:0000313" key="7">
    <source>
        <dbReference type="EMBL" id="OGI88160.1"/>
    </source>
</evidence>
<name>A0A1F6X212_9BACT</name>
<proteinExistence type="inferred from homology"/>
<dbReference type="InterPro" id="IPR000850">
    <property type="entry name" value="Adenylat/UMP-CMP_kin"/>
</dbReference>
<dbReference type="Pfam" id="PF00406">
    <property type="entry name" value="ADK"/>
    <property type="match status" value="1"/>
</dbReference>
<comment type="subunit">
    <text evidence="6">Monomer.</text>
</comment>
<keyword evidence="6" id="KW-0067">ATP-binding</keyword>
<dbReference type="AlphaFoldDB" id="A0A1F6X212"/>
<dbReference type="PRINTS" id="PR00094">
    <property type="entry name" value="ADENYLTKNASE"/>
</dbReference>
<evidence type="ECO:0000256" key="5">
    <source>
        <dbReference type="RuleBase" id="RU003330"/>
    </source>
</evidence>
<dbReference type="SUPFAM" id="SSF52540">
    <property type="entry name" value="P-loop containing nucleoside triphosphate hydrolases"/>
    <property type="match status" value="1"/>
</dbReference>
<organism evidence="7 8">
    <name type="scientific">Candidatus Nomurabacteria bacterium RIFCSPLOWO2_01_FULL_33_24</name>
    <dbReference type="NCBI Taxonomy" id="1801765"/>
    <lineage>
        <taxon>Bacteria</taxon>
        <taxon>Candidatus Nomuraibacteriota</taxon>
    </lineage>
</organism>
<comment type="catalytic activity">
    <reaction evidence="6">
        <text>AMP + ATP = 2 ADP</text>
        <dbReference type="Rhea" id="RHEA:12973"/>
        <dbReference type="ChEBI" id="CHEBI:30616"/>
        <dbReference type="ChEBI" id="CHEBI:456215"/>
        <dbReference type="ChEBI" id="CHEBI:456216"/>
        <dbReference type="EC" id="2.7.4.3"/>
    </reaction>
</comment>
<keyword evidence="4 5" id="KW-0418">Kinase</keyword>
<dbReference type="GO" id="GO:0004017">
    <property type="term" value="F:AMP kinase activity"/>
    <property type="evidence" value="ECO:0007669"/>
    <property type="project" value="UniProtKB-EC"/>
</dbReference>
<keyword evidence="2" id="KW-0545">Nucleotide biosynthesis</keyword>
<keyword evidence="1 5" id="KW-0808">Transferase</keyword>
<evidence type="ECO:0000256" key="2">
    <source>
        <dbReference type="ARBA" id="ARBA00022727"/>
    </source>
</evidence>
<dbReference type="EC" id="2.7.4.3" evidence="6"/>
<dbReference type="InterPro" id="IPR027417">
    <property type="entry name" value="P-loop_NTPase"/>
</dbReference>
<evidence type="ECO:0000256" key="4">
    <source>
        <dbReference type="ARBA" id="ARBA00022777"/>
    </source>
</evidence>